<feature type="region of interest" description="Disordered" evidence="2">
    <location>
        <begin position="1"/>
        <end position="80"/>
    </location>
</feature>
<protein>
    <submittedName>
        <fullName evidence="3">Uncharacterized protein</fullName>
    </submittedName>
</protein>
<feature type="compositionally biased region" description="Polar residues" evidence="2">
    <location>
        <begin position="71"/>
        <end position="80"/>
    </location>
</feature>
<reference evidence="3" key="2">
    <citation type="submission" date="2023-06" db="EMBL/GenBank/DDBJ databases">
        <authorList>
            <person name="Ma L."/>
            <person name="Liu K.-W."/>
            <person name="Li Z."/>
            <person name="Hsiao Y.-Y."/>
            <person name="Qi Y."/>
            <person name="Fu T."/>
            <person name="Tang G."/>
            <person name="Zhang D."/>
            <person name="Sun W.-H."/>
            <person name="Liu D.-K."/>
            <person name="Li Y."/>
            <person name="Chen G.-Z."/>
            <person name="Liu X.-D."/>
            <person name="Liao X.-Y."/>
            <person name="Jiang Y.-T."/>
            <person name="Yu X."/>
            <person name="Hao Y."/>
            <person name="Huang J."/>
            <person name="Zhao X.-W."/>
            <person name="Ke S."/>
            <person name="Chen Y.-Y."/>
            <person name="Wu W.-L."/>
            <person name="Hsu J.-L."/>
            <person name="Lin Y.-F."/>
            <person name="Huang M.-D."/>
            <person name="Li C.-Y."/>
            <person name="Huang L."/>
            <person name="Wang Z.-W."/>
            <person name="Zhao X."/>
            <person name="Zhong W.-Y."/>
            <person name="Peng D.-H."/>
            <person name="Ahmad S."/>
            <person name="Lan S."/>
            <person name="Zhang J.-S."/>
            <person name="Tsai W.-C."/>
            <person name="Van De Peer Y."/>
            <person name="Liu Z.-J."/>
        </authorList>
    </citation>
    <scope>NUCLEOTIDE SEQUENCE</scope>
    <source>
        <strain evidence="3">CP</strain>
        <tissue evidence="3">Leaves</tissue>
    </source>
</reference>
<proteinExistence type="predicted"/>
<feature type="region of interest" description="Disordered" evidence="2">
    <location>
        <begin position="314"/>
        <end position="335"/>
    </location>
</feature>
<evidence type="ECO:0000313" key="4">
    <source>
        <dbReference type="Proteomes" id="UP001180020"/>
    </source>
</evidence>
<name>A0AAV9DL95_ACOCL</name>
<sequence>MGKKKPKPGRKKPPRHIVSEGEVNIVSGSRDESTSKVQNDSPEARNDLCLKQSGHYSSECEGNSEEEQDTDAPNSDSFKMNLQNIVVDDESTDEESIPYSRLLYLKRAGEAVIKQLKAKVTGHEIDIRRLKNINKQDLKELKLIRDSKESLNKQNSDLQNRLWSLEEKNEKLISEAKVVSDLRVENWTLQQDSDSATQQMQNLTYELRTMTKLREDQEDSKKWENVEHKNEKDKLNQRLSGLEKQKKELELEKVHATSKIEQLSIDNQQLKEEISRLERSLEEEKEKLIAEAKMVSGVQEERIQNLTNKLETMTKLKKDQEDSRKRENMEHENEKDKLNCKLWGLEKLKNDLELEKVEAMSKIEQ</sequence>
<dbReference type="EMBL" id="JAUJYO010000012">
    <property type="protein sequence ID" value="KAK1301680.1"/>
    <property type="molecule type" value="Genomic_DNA"/>
</dbReference>
<dbReference type="Proteomes" id="UP001180020">
    <property type="component" value="Unassembled WGS sequence"/>
</dbReference>
<keyword evidence="1" id="KW-0175">Coiled coil</keyword>
<organism evidence="3 4">
    <name type="scientific">Acorus calamus</name>
    <name type="common">Sweet flag</name>
    <dbReference type="NCBI Taxonomy" id="4465"/>
    <lineage>
        <taxon>Eukaryota</taxon>
        <taxon>Viridiplantae</taxon>
        <taxon>Streptophyta</taxon>
        <taxon>Embryophyta</taxon>
        <taxon>Tracheophyta</taxon>
        <taxon>Spermatophyta</taxon>
        <taxon>Magnoliopsida</taxon>
        <taxon>Liliopsida</taxon>
        <taxon>Acoraceae</taxon>
        <taxon>Acorus</taxon>
    </lineage>
</organism>
<dbReference type="AlphaFoldDB" id="A0AAV9DL95"/>
<gene>
    <name evidence="3" type="ORF">QJS10_CPB12g00911</name>
</gene>
<accession>A0AAV9DL95</accession>
<comment type="caution">
    <text evidence="3">The sequence shown here is derived from an EMBL/GenBank/DDBJ whole genome shotgun (WGS) entry which is preliminary data.</text>
</comment>
<evidence type="ECO:0000256" key="1">
    <source>
        <dbReference type="SAM" id="Coils"/>
    </source>
</evidence>
<keyword evidence="4" id="KW-1185">Reference proteome</keyword>
<feature type="compositionally biased region" description="Basic residues" evidence="2">
    <location>
        <begin position="1"/>
        <end position="15"/>
    </location>
</feature>
<evidence type="ECO:0000256" key="2">
    <source>
        <dbReference type="SAM" id="MobiDB-lite"/>
    </source>
</evidence>
<feature type="coiled-coil region" evidence="1">
    <location>
        <begin position="113"/>
        <end position="175"/>
    </location>
</feature>
<evidence type="ECO:0000313" key="3">
    <source>
        <dbReference type="EMBL" id="KAK1301680.1"/>
    </source>
</evidence>
<reference evidence="3" key="1">
    <citation type="journal article" date="2023" name="Nat. Commun.">
        <title>Diploid and tetraploid genomes of Acorus and the evolution of monocots.</title>
        <authorList>
            <person name="Ma L."/>
            <person name="Liu K.W."/>
            <person name="Li Z."/>
            <person name="Hsiao Y.Y."/>
            <person name="Qi Y."/>
            <person name="Fu T."/>
            <person name="Tang G.D."/>
            <person name="Zhang D."/>
            <person name="Sun W.H."/>
            <person name="Liu D.K."/>
            <person name="Li Y."/>
            <person name="Chen G.Z."/>
            <person name="Liu X.D."/>
            <person name="Liao X.Y."/>
            <person name="Jiang Y.T."/>
            <person name="Yu X."/>
            <person name="Hao Y."/>
            <person name="Huang J."/>
            <person name="Zhao X.W."/>
            <person name="Ke S."/>
            <person name="Chen Y.Y."/>
            <person name="Wu W.L."/>
            <person name="Hsu J.L."/>
            <person name="Lin Y.F."/>
            <person name="Huang M.D."/>
            <person name="Li C.Y."/>
            <person name="Huang L."/>
            <person name="Wang Z.W."/>
            <person name="Zhao X."/>
            <person name="Zhong W.Y."/>
            <person name="Peng D.H."/>
            <person name="Ahmad S."/>
            <person name="Lan S."/>
            <person name="Zhang J.S."/>
            <person name="Tsai W.C."/>
            <person name="Van de Peer Y."/>
            <person name="Liu Z.J."/>
        </authorList>
    </citation>
    <scope>NUCLEOTIDE SEQUENCE</scope>
    <source>
        <strain evidence="3">CP</strain>
    </source>
</reference>